<dbReference type="InterPro" id="IPR050863">
    <property type="entry name" value="CenT-Element_Derived"/>
</dbReference>
<feature type="region of interest" description="Disordered" evidence="4">
    <location>
        <begin position="504"/>
        <end position="557"/>
    </location>
</feature>
<organism evidence="6">
    <name type="scientific">Petromyzon marinus</name>
    <name type="common">Sea lamprey</name>
    <dbReference type="NCBI Taxonomy" id="7757"/>
    <lineage>
        <taxon>Eukaryota</taxon>
        <taxon>Metazoa</taxon>
        <taxon>Chordata</taxon>
        <taxon>Craniata</taxon>
        <taxon>Vertebrata</taxon>
        <taxon>Cyclostomata</taxon>
        <taxon>Hyperoartia</taxon>
        <taxon>Petromyzontiformes</taxon>
        <taxon>Petromyzontidae</taxon>
        <taxon>Petromyzon</taxon>
    </lineage>
</organism>
<keyword evidence="3" id="KW-0539">Nucleus</keyword>
<evidence type="ECO:0000256" key="3">
    <source>
        <dbReference type="ARBA" id="ARBA00023242"/>
    </source>
</evidence>
<dbReference type="Gene3D" id="1.10.10.60">
    <property type="entry name" value="Homeodomain-like"/>
    <property type="match status" value="2"/>
</dbReference>
<dbReference type="InterPro" id="IPR009057">
    <property type="entry name" value="Homeodomain-like_sf"/>
</dbReference>
<dbReference type="GeneTree" id="ENSGT00940000154420"/>
<dbReference type="GO" id="GO:0005634">
    <property type="term" value="C:nucleus"/>
    <property type="evidence" value="ECO:0007669"/>
    <property type="project" value="UniProtKB-SubCell"/>
</dbReference>
<dbReference type="InterPro" id="IPR006600">
    <property type="entry name" value="HTH_CenpB_DNA-bd_dom"/>
</dbReference>
<feature type="compositionally biased region" description="Low complexity" evidence="4">
    <location>
        <begin position="526"/>
        <end position="538"/>
    </location>
</feature>
<name>S4RDI6_PETMA</name>
<dbReference type="GO" id="GO:0003677">
    <property type="term" value="F:DNA binding"/>
    <property type="evidence" value="ECO:0007669"/>
    <property type="project" value="UniProtKB-KW"/>
</dbReference>
<dbReference type="HOGENOM" id="CLU_018294_1_4_1"/>
<dbReference type="PANTHER" id="PTHR19303:SF26">
    <property type="entry name" value="TIGGER TRANSPOSABLE ELEMENT-DERIVED PROTEIN 1"/>
    <property type="match status" value="1"/>
</dbReference>
<reference evidence="6" key="2">
    <citation type="submission" date="2025-09" db="UniProtKB">
        <authorList>
            <consortium name="Ensembl"/>
        </authorList>
    </citation>
    <scope>IDENTIFICATION</scope>
</reference>
<dbReference type="PANTHER" id="PTHR19303">
    <property type="entry name" value="TRANSPOSON"/>
    <property type="match status" value="1"/>
</dbReference>
<comment type="subcellular location">
    <subcellularLocation>
        <location evidence="1">Nucleus</location>
    </subcellularLocation>
</comment>
<feature type="compositionally biased region" description="Basic and acidic residues" evidence="4">
    <location>
        <begin position="545"/>
        <end position="557"/>
    </location>
</feature>
<protein>
    <recommendedName>
        <fullName evidence="5">HTH CENPB-type domain-containing protein</fullName>
    </recommendedName>
</protein>
<dbReference type="STRING" id="7757.ENSPMAP00000003268"/>
<dbReference type="Gene3D" id="3.30.420.10">
    <property type="entry name" value="Ribonuclease H-like superfamily/Ribonuclease H"/>
    <property type="match status" value="1"/>
</dbReference>
<dbReference type="AlphaFoldDB" id="S4RDI6"/>
<accession>S4RDI6</accession>
<dbReference type="Pfam" id="PF04218">
    <property type="entry name" value="CENP-B_N"/>
    <property type="match status" value="1"/>
</dbReference>
<evidence type="ECO:0000256" key="1">
    <source>
        <dbReference type="ARBA" id="ARBA00004123"/>
    </source>
</evidence>
<dbReference type="SMART" id="SM00674">
    <property type="entry name" value="CENPB"/>
    <property type="match status" value="1"/>
</dbReference>
<evidence type="ECO:0000256" key="2">
    <source>
        <dbReference type="ARBA" id="ARBA00023125"/>
    </source>
</evidence>
<dbReference type="Ensembl" id="ENSPMAT00000003283.1">
    <property type="protein sequence ID" value="ENSPMAP00000003268.1"/>
    <property type="gene ID" value="ENSPMAG00000003000.1"/>
</dbReference>
<dbReference type="SUPFAM" id="SSF46689">
    <property type="entry name" value="Homeodomain-like"/>
    <property type="match status" value="2"/>
</dbReference>
<feature type="domain" description="HTH CENPB-type" evidence="5">
    <location>
        <begin position="66"/>
        <end position="144"/>
    </location>
</feature>
<evidence type="ECO:0000259" key="5">
    <source>
        <dbReference type="PROSITE" id="PS51253"/>
    </source>
</evidence>
<dbReference type="PROSITE" id="PS51253">
    <property type="entry name" value="HTH_CENPB"/>
    <property type="match status" value="1"/>
</dbReference>
<keyword evidence="2" id="KW-0238">DNA-binding</keyword>
<dbReference type="Pfam" id="PF03184">
    <property type="entry name" value="DDE_1"/>
    <property type="match status" value="1"/>
</dbReference>
<reference evidence="6" key="1">
    <citation type="submission" date="2025-08" db="UniProtKB">
        <authorList>
            <consortium name="Ensembl"/>
        </authorList>
    </citation>
    <scope>IDENTIFICATION</scope>
</reference>
<dbReference type="InterPro" id="IPR036397">
    <property type="entry name" value="RNaseH_sf"/>
</dbReference>
<sequence length="557" mass="62377">ASGASGSEVKKRKAITLEQKLDVIKRYERNERTHDIIRTTGLTESTLRTSSRCRKKLRKANISASRSVRARPKIVEETERLLSLWIESQTKRRSGPSFLTIKQKALSIYEDLKKKCKPDNVQPFNASSEWLAGFKKRFDLHNAKLTVEAASADAAVAANFPDALNRVIDEGGYSPDRATAPGLRAAKDRLTVMLGANASGGYRLKPVVVHHSANPRTLKGFVRADLGVHFRSSKRGWMTDQMFTDYVLETLQDELRRYCKRKNQDFKILLVVDNAPSHPPYIVDLSEQIKVVFLPPHTTSLLQPMGQGVIAAFKAYYLRRTFAMLIEATDGENSQASVTWRSFNIKQAIDIIVEAWTDITQPCLNGVCRKLPHVVRDFRAFEAQQEQLKKIQIQCVALARRAGFEKVEGAEESHREELSTEELQKLTAEVVAAIEEDDDDGDPEEAPPRELTAAILSSALQDFERGMQKLEDNDCNAKRSAKILPAIKAQLAPYVELLEEKRKATKQRKIDQFLVPDGPKTPEDPAPSTSKGTSSAGSTFFRPRAPKETDHSPESPN</sequence>
<dbReference type="OMA" id="MTAQICI"/>
<dbReference type="InterPro" id="IPR004875">
    <property type="entry name" value="DDE_SF_endonuclease_dom"/>
</dbReference>
<evidence type="ECO:0000256" key="4">
    <source>
        <dbReference type="SAM" id="MobiDB-lite"/>
    </source>
</evidence>
<dbReference type="InterPro" id="IPR007889">
    <property type="entry name" value="HTH_Psq"/>
</dbReference>
<evidence type="ECO:0000313" key="6">
    <source>
        <dbReference type="Ensembl" id="ENSPMAP00000003268.1"/>
    </source>
</evidence>
<proteinExistence type="predicted"/>
<dbReference type="Pfam" id="PF03221">
    <property type="entry name" value="HTH_Tnp_Tc5"/>
    <property type="match status" value="1"/>
</dbReference>